<organism evidence="1 2">
    <name type="scientific">Lithospermum erythrorhizon</name>
    <name type="common">Purple gromwell</name>
    <name type="synonym">Lithospermum officinale var. erythrorhizon</name>
    <dbReference type="NCBI Taxonomy" id="34254"/>
    <lineage>
        <taxon>Eukaryota</taxon>
        <taxon>Viridiplantae</taxon>
        <taxon>Streptophyta</taxon>
        <taxon>Embryophyta</taxon>
        <taxon>Tracheophyta</taxon>
        <taxon>Spermatophyta</taxon>
        <taxon>Magnoliopsida</taxon>
        <taxon>eudicotyledons</taxon>
        <taxon>Gunneridae</taxon>
        <taxon>Pentapetalae</taxon>
        <taxon>asterids</taxon>
        <taxon>lamiids</taxon>
        <taxon>Boraginales</taxon>
        <taxon>Boraginaceae</taxon>
        <taxon>Boraginoideae</taxon>
        <taxon>Lithospermeae</taxon>
        <taxon>Lithospermum</taxon>
    </lineage>
</organism>
<reference evidence="1 2" key="1">
    <citation type="submission" date="2024-01" db="EMBL/GenBank/DDBJ databases">
        <title>The complete chloroplast genome sequence of Lithospermum erythrorhizon: insights into the phylogenetic relationship among Boraginaceae species and the maternal lineages of purple gromwells.</title>
        <authorList>
            <person name="Okada T."/>
            <person name="Watanabe K."/>
        </authorList>
    </citation>
    <scope>NUCLEOTIDE SEQUENCE [LARGE SCALE GENOMIC DNA]</scope>
</reference>
<proteinExistence type="predicted"/>
<dbReference type="Proteomes" id="UP001454036">
    <property type="component" value="Unassembled WGS sequence"/>
</dbReference>
<dbReference type="PANTHER" id="PTHR33116:SF78">
    <property type="entry name" value="OS12G0587133 PROTEIN"/>
    <property type="match status" value="1"/>
</dbReference>
<name>A0AAV3PSL0_LITER</name>
<evidence type="ECO:0008006" key="3">
    <source>
        <dbReference type="Google" id="ProtNLM"/>
    </source>
</evidence>
<evidence type="ECO:0000313" key="2">
    <source>
        <dbReference type="Proteomes" id="UP001454036"/>
    </source>
</evidence>
<keyword evidence="2" id="KW-1185">Reference proteome</keyword>
<comment type="caution">
    <text evidence="1">The sequence shown here is derived from an EMBL/GenBank/DDBJ whole genome shotgun (WGS) entry which is preliminary data.</text>
</comment>
<gene>
    <name evidence="1" type="ORF">LIER_12278</name>
</gene>
<accession>A0AAV3PSL0</accession>
<dbReference type="PANTHER" id="PTHR33116">
    <property type="entry name" value="REVERSE TRANSCRIPTASE ZINC-BINDING DOMAIN-CONTAINING PROTEIN-RELATED-RELATED"/>
    <property type="match status" value="1"/>
</dbReference>
<dbReference type="EMBL" id="BAABME010002349">
    <property type="protein sequence ID" value="GAA0154230.1"/>
    <property type="molecule type" value="Genomic_DNA"/>
</dbReference>
<sequence length="131" mass="14483">MDCFTELLQAQSGFEFHPQCEEIGLTNLNFADELFVLSAATEKSMKLIRKVLKEFGEISGFHPNLIKSSSYFAGVKHQEAIRLNGILGIPIAELLVKYLGIPLTTKQIKAIDCRILVEKIKEKINSGGASS</sequence>
<dbReference type="AlphaFoldDB" id="A0AAV3PSL0"/>
<evidence type="ECO:0000313" key="1">
    <source>
        <dbReference type="EMBL" id="GAA0154230.1"/>
    </source>
</evidence>
<protein>
    <recommendedName>
        <fullName evidence="3">Reverse transcriptase domain-containing protein</fullName>
    </recommendedName>
</protein>